<dbReference type="InterPro" id="IPR001650">
    <property type="entry name" value="Helicase_C-like"/>
</dbReference>
<dbReference type="AlphaFoldDB" id="A0A9P4I4R4"/>
<accession>A0A9P4I4R4</accession>
<dbReference type="Pfam" id="PF00270">
    <property type="entry name" value="DEAD"/>
    <property type="match status" value="1"/>
</dbReference>
<dbReference type="EC" id="3.6.4.13" evidence="7"/>
<feature type="non-terminal residue" evidence="11">
    <location>
        <position position="579"/>
    </location>
</feature>
<dbReference type="PROSITE" id="PS00039">
    <property type="entry name" value="DEAD_ATP_HELICASE"/>
    <property type="match status" value="1"/>
</dbReference>
<protein>
    <recommendedName>
        <fullName evidence="7">ATP-dependent RNA helicase</fullName>
        <ecNumber evidence="7">3.6.4.13</ecNumber>
    </recommendedName>
</protein>
<organism evidence="11 12">
    <name type="scientific">Saccharata proteae CBS 121410</name>
    <dbReference type="NCBI Taxonomy" id="1314787"/>
    <lineage>
        <taxon>Eukaryota</taxon>
        <taxon>Fungi</taxon>
        <taxon>Dikarya</taxon>
        <taxon>Ascomycota</taxon>
        <taxon>Pezizomycotina</taxon>
        <taxon>Dothideomycetes</taxon>
        <taxon>Dothideomycetes incertae sedis</taxon>
        <taxon>Botryosphaeriales</taxon>
        <taxon>Saccharataceae</taxon>
        <taxon>Saccharata</taxon>
    </lineage>
</organism>
<name>A0A9P4I4R4_9PEZI</name>
<dbReference type="PROSITE" id="PS51194">
    <property type="entry name" value="HELICASE_CTER"/>
    <property type="match status" value="1"/>
</dbReference>
<evidence type="ECO:0000256" key="7">
    <source>
        <dbReference type="RuleBase" id="RU365068"/>
    </source>
</evidence>
<dbReference type="InterPro" id="IPR000629">
    <property type="entry name" value="RNA-helicase_DEAD-box_CS"/>
</dbReference>
<dbReference type="Pfam" id="PF00271">
    <property type="entry name" value="Helicase_C"/>
    <property type="match status" value="1"/>
</dbReference>
<evidence type="ECO:0000256" key="1">
    <source>
        <dbReference type="ARBA" id="ARBA00022741"/>
    </source>
</evidence>
<dbReference type="CDD" id="cd18787">
    <property type="entry name" value="SF2_C_DEAD"/>
    <property type="match status" value="1"/>
</dbReference>
<evidence type="ECO:0000259" key="9">
    <source>
        <dbReference type="PROSITE" id="PS51192"/>
    </source>
</evidence>
<comment type="function">
    <text evidence="7">RNA helicase.</text>
</comment>
<dbReference type="GO" id="GO:0005524">
    <property type="term" value="F:ATP binding"/>
    <property type="evidence" value="ECO:0007669"/>
    <property type="project" value="UniProtKB-UniRule"/>
</dbReference>
<gene>
    <name evidence="11" type="ORF">K490DRAFT_1254</name>
</gene>
<dbReference type="OrthoDB" id="193716at2759"/>
<evidence type="ECO:0000256" key="8">
    <source>
        <dbReference type="SAM" id="MobiDB-lite"/>
    </source>
</evidence>
<reference evidence="11" key="1">
    <citation type="journal article" date="2020" name="Stud. Mycol.">
        <title>101 Dothideomycetes genomes: a test case for predicting lifestyles and emergence of pathogens.</title>
        <authorList>
            <person name="Haridas S."/>
            <person name="Albert R."/>
            <person name="Binder M."/>
            <person name="Bloem J."/>
            <person name="Labutti K."/>
            <person name="Salamov A."/>
            <person name="Andreopoulos B."/>
            <person name="Baker S."/>
            <person name="Barry K."/>
            <person name="Bills G."/>
            <person name="Bluhm B."/>
            <person name="Cannon C."/>
            <person name="Castanera R."/>
            <person name="Culley D."/>
            <person name="Daum C."/>
            <person name="Ezra D."/>
            <person name="Gonzalez J."/>
            <person name="Henrissat B."/>
            <person name="Kuo A."/>
            <person name="Liang C."/>
            <person name="Lipzen A."/>
            <person name="Lutzoni F."/>
            <person name="Magnuson J."/>
            <person name="Mondo S."/>
            <person name="Nolan M."/>
            <person name="Ohm R."/>
            <person name="Pangilinan J."/>
            <person name="Park H.-J."/>
            <person name="Ramirez L."/>
            <person name="Alfaro M."/>
            <person name="Sun H."/>
            <person name="Tritt A."/>
            <person name="Yoshinaga Y."/>
            <person name="Zwiers L.-H."/>
            <person name="Turgeon B."/>
            <person name="Goodwin S."/>
            <person name="Spatafora J."/>
            <person name="Crous P."/>
            <person name="Grigoriev I."/>
        </authorList>
    </citation>
    <scope>NUCLEOTIDE SEQUENCE</scope>
    <source>
        <strain evidence="11">CBS 121410</strain>
    </source>
</reference>
<sequence length="579" mass="63103">RNARFAPLLAVRGLQSSSRLDAAAAPAQAGESNDQMPSKITTFSELATRGILHPNVVKAITQDMGIDKMTDVQSQTITAALAKTDIIAQARTGTGKTLGFLVPLLQNIIADDPSLAEYSRSGTSSTNIRALIISPTRELAEQIAVEANRLVRHTSVRVQTAVGGTGKREAMYKMKSQGCHILVGTPGRLQDILGDPYSGAAAPELKCLVLDEADRLLDMGFSQDIRNIQELLPDRAQHDRQTLMFSATVPKTVVSIVRQTLKRGFQFVKTIREDEEPTHTRVPQKAVQVAGLENMAPAVAELCQRAIIKHEAGEARPFKAIIYLNTLTEVKLYAELLYRLRKTRFFHDTKIFDIDSTKTQGARTTAADSFRAATSAILVSSDVTARGMDFPEVTHVIQLGLPVDTDTYIHRLGRTARAGKEGEGWLFYLPLEKRDFRFKLGALPLKNDTSLETAAMDMTQEAQVSEQAGQVLAAVMNTFKQFRAKDLGEVYIKYLDLLDRRRIDKFDAAESINRLATYGWGLEKLPFVPIEHARRRDSGRGSSDGFGGGRGSGGGFGDRRSGGSGGFGGRSSGGSSGFG</sequence>
<dbReference type="PROSITE" id="PS51192">
    <property type="entry name" value="HELICASE_ATP_BIND_1"/>
    <property type="match status" value="1"/>
</dbReference>
<feature type="non-terminal residue" evidence="11">
    <location>
        <position position="1"/>
    </location>
</feature>
<feature type="region of interest" description="Disordered" evidence="8">
    <location>
        <begin position="534"/>
        <end position="579"/>
    </location>
</feature>
<keyword evidence="1 6" id="KW-0547">Nucleotide-binding</keyword>
<keyword evidence="4 6" id="KW-0067">ATP-binding</keyword>
<dbReference type="InterPro" id="IPR014001">
    <property type="entry name" value="Helicase_ATP-bd"/>
</dbReference>
<evidence type="ECO:0000256" key="6">
    <source>
        <dbReference type="RuleBase" id="RU000492"/>
    </source>
</evidence>
<comment type="domain">
    <text evidence="7">The Q motif is unique to and characteristic of the DEAD box family of RNA helicases and controls ATP binding and hydrolysis.</text>
</comment>
<dbReference type="SMART" id="SM00487">
    <property type="entry name" value="DEXDc"/>
    <property type="match status" value="1"/>
</dbReference>
<evidence type="ECO:0000256" key="3">
    <source>
        <dbReference type="ARBA" id="ARBA00022806"/>
    </source>
</evidence>
<comment type="similarity">
    <text evidence="6">Belongs to the DEAD box helicase family.</text>
</comment>
<dbReference type="SUPFAM" id="SSF52540">
    <property type="entry name" value="P-loop containing nucleoside triphosphate hydrolases"/>
    <property type="match status" value="2"/>
</dbReference>
<comment type="caution">
    <text evidence="11">The sequence shown here is derived from an EMBL/GenBank/DDBJ whole genome shotgun (WGS) entry which is preliminary data.</text>
</comment>
<feature type="domain" description="Helicase ATP-binding" evidence="9">
    <location>
        <begin position="77"/>
        <end position="267"/>
    </location>
</feature>
<evidence type="ECO:0000256" key="2">
    <source>
        <dbReference type="ARBA" id="ARBA00022801"/>
    </source>
</evidence>
<dbReference type="GO" id="GO:0003724">
    <property type="term" value="F:RNA helicase activity"/>
    <property type="evidence" value="ECO:0007669"/>
    <property type="project" value="UniProtKB-EC"/>
</dbReference>
<dbReference type="Proteomes" id="UP000799776">
    <property type="component" value="Unassembled WGS sequence"/>
</dbReference>
<dbReference type="InterPro" id="IPR027417">
    <property type="entry name" value="P-loop_NTPase"/>
</dbReference>
<evidence type="ECO:0000256" key="4">
    <source>
        <dbReference type="ARBA" id="ARBA00022840"/>
    </source>
</evidence>
<dbReference type="EMBL" id="ML978711">
    <property type="protein sequence ID" value="KAF2091786.1"/>
    <property type="molecule type" value="Genomic_DNA"/>
</dbReference>
<evidence type="ECO:0000256" key="5">
    <source>
        <dbReference type="ARBA" id="ARBA00022884"/>
    </source>
</evidence>
<feature type="domain" description="Helicase C-terminal" evidence="10">
    <location>
        <begin position="301"/>
        <end position="459"/>
    </location>
</feature>
<dbReference type="InterPro" id="IPR011545">
    <property type="entry name" value="DEAD/DEAH_box_helicase_dom"/>
</dbReference>
<dbReference type="GO" id="GO:0016787">
    <property type="term" value="F:hydrolase activity"/>
    <property type="evidence" value="ECO:0007669"/>
    <property type="project" value="UniProtKB-KW"/>
</dbReference>
<comment type="catalytic activity">
    <reaction evidence="7">
        <text>ATP + H2O = ADP + phosphate + H(+)</text>
        <dbReference type="Rhea" id="RHEA:13065"/>
        <dbReference type="ChEBI" id="CHEBI:15377"/>
        <dbReference type="ChEBI" id="CHEBI:15378"/>
        <dbReference type="ChEBI" id="CHEBI:30616"/>
        <dbReference type="ChEBI" id="CHEBI:43474"/>
        <dbReference type="ChEBI" id="CHEBI:456216"/>
        <dbReference type="EC" id="3.6.4.13"/>
    </reaction>
</comment>
<evidence type="ECO:0000259" key="10">
    <source>
        <dbReference type="PROSITE" id="PS51194"/>
    </source>
</evidence>
<dbReference type="GO" id="GO:0003723">
    <property type="term" value="F:RNA binding"/>
    <property type="evidence" value="ECO:0007669"/>
    <property type="project" value="UniProtKB-UniRule"/>
</dbReference>
<keyword evidence="5 7" id="KW-0694">RNA-binding</keyword>
<keyword evidence="12" id="KW-1185">Reference proteome</keyword>
<feature type="compositionally biased region" description="Gly residues" evidence="8">
    <location>
        <begin position="542"/>
        <end position="579"/>
    </location>
</feature>
<proteinExistence type="inferred from homology"/>
<dbReference type="PANTHER" id="PTHR24031">
    <property type="entry name" value="RNA HELICASE"/>
    <property type="match status" value="1"/>
</dbReference>
<evidence type="ECO:0000313" key="11">
    <source>
        <dbReference type="EMBL" id="KAF2091786.1"/>
    </source>
</evidence>
<keyword evidence="3 6" id="KW-0347">Helicase</keyword>
<evidence type="ECO:0000313" key="12">
    <source>
        <dbReference type="Proteomes" id="UP000799776"/>
    </source>
</evidence>
<dbReference type="SMART" id="SM00490">
    <property type="entry name" value="HELICc"/>
    <property type="match status" value="1"/>
</dbReference>
<dbReference type="Gene3D" id="3.40.50.300">
    <property type="entry name" value="P-loop containing nucleotide triphosphate hydrolases"/>
    <property type="match status" value="2"/>
</dbReference>
<keyword evidence="2 6" id="KW-0378">Hydrolase</keyword>